<dbReference type="PANTHER" id="PTHR30523:SF6">
    <property type="entry name" value="PHOSPHOENOLPYRUVATE CARBOXYLASE"/>
    <property type="match status" value="1"/>
</dbReference>
<dbReference type="RefSeq" id="WP_211324390.1">
    <property type="nucleotide sequence ID" value="NZ_QJKB01000009.1"/>
</dbReference>
<dbReference type="EMBL" id="QJKB01000009">
    <property type="protein sequence ID" value="PXX39892.1"/>
    <property type="molecule type" value="Genomic_DNA"/>
</dbReference>
<evidence type="ECO:0000256" key="8">
    <source>
        <dbReference type="ARBA" id="ARBA00023300"/>
    </source>
</evidence>
<sequence length="928" mass="103857">MNAHLHPQLKMNDISDDKDQSLREDIRRLGRILGDTVRNQHGDEVFDLIEQVRQNSIRFRRDADEAARAELETTLDTLTNDQTTQVIRAFSYFSHLVNLAEDQHHIRRTRAHLIAGSAPRQGSLAHTIEALYNTGHSSQQLLDFFETAQVFPVLTAHPTEVQRKSILNCQMVITRLLDERDRMQLTPEESAANDEALGRAVLTLWQTRMLRTSKLSVLDEVENGLSFYDYTFLRELPHLYAGLEDLLASKDAALAQHELPSFMKMGSWIGGDRDGNPFVTATVLEKTLAMQATRAFKFYLDELHTLGSQLSMANLLVKVSDDLLALAERSPDHSPHRSDEPYRLAISGVYARLSATYKQLLDLEPVIHPSGIAEPYATAEELAADLDIVHHSLYANGSAAITRGRLRHLRRAVKVFGFYLAPVDLRQNSDVHERVVHELLQAANPELKYLDLDEDQRIEVLIKEISSARPLASPYLTYSEETQSELAIYRAAFTAQQRYGKGAVPNCIISKTDGVSDMLELALLLKESGLLHPAEGRVDVNIIPLFETIGDLQNSAPVMDRLFGIPAYARLLASRSNAQEVMLGYSDSNKDGGFLTSGWELYKAELDLIDVFAKHQVRLRLFHGRGGSVGRGGGPSYQAILAQPAGAVQGQIRLTEQGEVITAKYGNPEVGRRNLEVLAAATMEASLLAHTETAPKPEFLSAMEELSDHAFKAYRNLVYETEGFEKYFWESTVISEIAGLNIGSRPASRKKSTAIEDLRAIPWVFSWSQCRLMLPGWFGFGSAVQAYLKTHPDNGLQTLQAMFKEWSFFSTVLSNMEMVLAKSDIGIASRYAQLVKDESLRNRIFPRIQAEHEATIEILKSISGQDELLAANPLLARSIRNRFPYLSPLNHVQVELLERYRNGDDDERVHRGIHLSINGIAAGLRNSG</sequence>
<reference evidence="13 14" key="1">
    <citation type="submission" date="2018-05" db="EMBL/GenBank/DDBJ databases">
        <title>Genomic Encyclopedia of Type Strains, Phase IV (KMG-IV): sequencing the most valuable type-strain genomes for metagenomic binning, comparative biology and taxonomic classification.</title>
        <authorList>
            <person name="Goeker M."/>
        </authorList>
    </citation>
    <scope>NUCLEOTIDE SEQUENCE [LARGE SCALE GENOMIC DNA]</scope>
    <source>
        <strain evidence="13 14">DSM 19792</strain>
    </source>
</reference>
<evidence type="ECO:0000256" key="3">
    <source>
        <dbReference type="ARBA" id="ARBA00008346"/>
    </source>
</evidence>
<feature type="active site" evidence="10 12">
    <location>
        <position position="590"/>
    </location>
</feature>
<dbReference type="PRINTS" id="PR00150">
    <property type="entry name" value="PEPCARBXLASE"/>
</dbReference>
<evidence type="ECO:0000313" key="13">
    <source>
        <dbReference type="EMBL" id="PXX39892.1"/>
    </source>
</evidence>
<comment type="subunit">
    <text evidence="10">Homotetramer.</text>
</comment>
<evidence type="ECO:0000256" key="1">
    <source>
        <dbReference type="ARBA" id="ARBA00001946"/>
    </source>
</evidence>
<comment type="similarity">
    <text evidence="3 10">Belongs to the PEPCase type 1 family.</text>
</comment>
<dbReference type="GO" id="GO:0000287">
    <property type="term" value="F:magnesium ion binding"/>
    <property type="evidence" value="ECO:0007669"/>
    <property type="project" value="UniProtKB-UniRule"/>
</dbReference>
<evidence type="ECO:0000256" key="4">
    <source>
        <dbReference type="ARBA" id="ARBA00012305"/>
    </source>
</evidence>
<keyword evidence="7 10" id="KW-0456">Lyase</keyword>
<organism evidence="13 14">
    <name type="scientific">Undibacterium pigrum</name>
    <dbReference type="NCBI Taxonomy" id="401470"/>
    <lineage>
        <taxon>Bacteria</taxon>
        <taxon>Pseudomonadati</taxon>
        <taxon>Pseudomonadota</taxon>
        <taxon>Betaproteobacteria</taxon>
        <taxon>Burkholderiales</taxon>
        <taxon>Oxalobacteraceae</taxon>
        <taxon>Undibacterium</taxon>
    </lineage>
</organism>
<dbReference type="Pfam" id="PF00311">
    <property type="entry name" value="PEPcase"/>
    <property type="match status" value="1"/>
</dbReference>
<comment type="caution">
    <text evidence="13">The sequence shown here is derived from an EMBL/GenBank/DDBJ whole genome shotgun (WGS) entry which is preliminary data.</text>
</comment>
<evidence type="ECO:0000256" key="2">
    <source>
        <dbReference type="ARBA" id="ARBA00003670"/>
    </source>
</evidence>
<dbReference type="EC" id="4.1.1.31" evidence="4 10"/>
<keyword evidence="8 10" id="KW-0120">Carbon dioxide fixation</keyword>
<evidence type="ECO:0000256" key="12">
    <source>
        <dbReference type="PROSITE-ProRule" id="PRU10112"/>
    </source>
</evidence>
<gene>
    <name evidence="10" type="primary">ppc</name>
    <name evidence="13" type="ORF">DFR42_1093</name>
</gene>
<dbReference type="GO" id="GO:0015977">
    <property type="term" value="P:carbon fixation"/>
    <property type="evidence" value="ECO:0007669"/>
    <property type="project" value="UniProtKB-UniRule"/>
</dbReference>
<accession>A0A318JI10</accession>
<keyword evidence="6 10" id="KW-0460">Magnesium</keyword>
<dbReference type="HAMAP" id="MF_00595">
    <property type="entry name" value="PEPcase_type1"/>
    <property type="match status" value="1"/>
</dbReference>
<dbReference type="GO" id="GO:0006107">
    <property type="term" value="P:oxaloacetate metabolic process"/>
    <property type="evidence" value="ECO:0007669"/>
    <property type="project" value="UniProtKB-UniRule"/>
</dbReference>
<name>A0A318JI10_9BURK</name>
<keyword evidence="14" id="KW-1185">Reference proteome</keyword>
<dbReference type="InterPro" id="IPR018129">
    <property type="entry name" value="PEP_COase_Lys_AS"/>
</dbReference>
<dbReference type="AlphaFoldDB" id="A0A318JI10"/>
<dbReference type="GO" id="GO:0008964">
    <property type="term" value="F:phosphoenolpyruvate carboxylase activity"/>
    <property type="evidence" value="ECO:0007669"/>
    <property type="project" value="UniProtKB-UniRule"/>
</dbReference>
<evidence type="ECO:0000313" key="14">
    <source>
        <dbReference type="Proteomes" id="UP000247792"/>
    </source>
</evidence>
<evidence type="ECO:0000256" key="9">
    <source>
        <dbReference type="ARBA" id="ARBA00048995"/>
    </source>
</evidence>
<dbReference type="InterPro" id="IPR033129">
    <property type="entry name" value="PEPCASE_His_AS"/>
</dbReference>
<dbReference type="PROSITE" id="PS00393">
    <property type="entry name" value="PEPCASE_2"/>
    <property type="match status" value="1"/>
</dbReference>
<dbReference type="SUPFAM" id="SSF51621">
    <property type="entry name" value="Phosphoenolpyruvate/pyruvate domain"/>
    <property type="match status" value="1"/>
</dbReference>
<dbReference type="GO" id="GO:0006099">
    <property type="term" value="P:tricarboxylic acid cycle"/>
    <property type="evidence" value="ECO:0007669"/>
    <property type="project" value="InterPro"/>
</dbReference>
<evidence type="ECO:0000256" key="10">
    <source>
        <dbReference type="HAMAP-Rule" id="MF_00595"/>
    </source>
</evidence>
<dbReference type="Gene3D" id="1.20.1440.90">
    <property type="entry name" value="Phosphoenolpyruvate/pyruvate domain"/>
    <property type="match status" value="1"/>
</dbReference>
<dbReference type="GO" id="GO:0005829">
    <property type="term" value="C:cytosol"/>
    <property type="evidence" value="ECO:0007669"/>
    <property type="project" value="TreeGrafter"/>
</dbReference>
<protein>
    <recommendedName>
        <fullName evidence="5 10">Phosphoenolpyruvate carboxylase</fullName>
        <shortName evidence="10">PEPC</shortName>
        <shortName evidence="10">PEPCase</shortName>
        <ecNumber evidence="4 10">4.1.1.31</ecNumber>
    </recommendedName>
</protein>
<dbReference type="InterPro" id="IPR021135">
    <property type="entry name" value="PEP_COase"/>
</dbReference>
<dbReference type="PROSITE" id="PS00781">
    <property type="entry name" value="PEPCASE_1"/>
    <property type="match status" value="1"/>
</dbReference>
<dbReference type="InterPro" id="IPR015813">
    <property type="entry name" value="Pyrv/PenolPyrv_kinase-like_dom"/>
</dbReference>
<evidence type="ECO:0000256" key="6">
    <source>
        <dbReference type="ARBA" id="ARBA00022842"/>
    </source>
</evidence>
<comment type="catalytic activity">
    <reaction evidence="9 10">
        <text>oxaloacetate + phosphate = phosphoenolpyruvate + hydrogencarbonate</text>
        <dbReference type="Rhea" id="RHEA:28370"/>
        <dbReference type="ChEBI" id="CHEBI:16452"/>
        <dbReference type="ChEBI" id="CHEBI:17544"/>
        <dbReference type="ChEBI" id="CHEBI:43474"/>
        <dbReference type="ChEBI" id="CHEBI:58702"/>
        <dbReference type="EC" id="4.1.1.31"/>
    </reaction>
</comment>
<dbReference type="NCBIfam" id="NF000584">
    <property type="entry name" value="PRK00009.1"/>
    <property type="match status" value="1"/>
</dbReference>
<comment type="function">
    <text evidence="2 10">Forms oxaloacetate, a four-carbon dicarboxylic acid source for the tricarboxylic acid cycle.</text>
</comment>
<evidence type="ECO:0000256" key="5">
    <source>
        <dbReference type="ARBA" id="ARBA00022419"/>
    </source>
</evidence>
<comment type="cofactor">
    <cofactor evidence="1 10">
        <name>Mg(2+)</name>
        <dbReference type="ChEBI" id="CHEBI:18420"/>
    </cofactor>
</comment>
<dbReference type="InterPro" id="IPR022805">
    <property type="entry name" value="PEP_COase_bac/pln-type"/>
</dbReference>
<proteinExistence type="inferred from homology"/>
<evidence type="ECO:0000256" key="11">
    <source>
        <dbReference type="PROSITE-ProRule" id="PRU10111"/>
    </source>
</evidence>
<feature type="active site" evidence="10 11">
    <location>
        <position position="157"/>
    </location>
</feature>
<dbReference type="Proteomes" id="UP000247792">
    <property type="component" value="Unassembled WGS sequence"/>
</dbReference>
<keyword evidence="13" id="KW-0670">Pyruvate</keyword>
<evidence type="ECO:0000256" key="7">
    <source>
        <dbReference type="ARBA" id="ARBA00023239"/>
    </source>
</evidence>
<dbReference type="PANTHER" id="PTHR30523">
    <property type="entry name" value="PHOSPHOENOLPYRUVATE CARBOXYLASE"/>
    <property type="match status" value="1"/>
</dbReference>